<evidence type="ECO:0000313" key="2">
    <source>
        <dbReference type="EMBL" id="MBB3988160.1"/>
    </source>
</evidence>
<protein>
    <submittedName>
        <fullName evidence="2">Transposase</fullName>
    </submittedName>
</protein>
<reference evidence="2 3" key="1">
    <citation type="submission" date="2020-08" db="EMBL/GenBank/DDBJ databases">
        <title>Genomic Encyclopedia of Type Strains, Phase IV (KMG-IV): sequencing the most valuable type-strain genomes for metagenomic binning, comparative biology and taxonomic classification.</title>
        <authorList>
            <person name="Goeker M."/>
        </authorList>
    </citation>
    <scope>NUCLEOTIDE SEQUENCE [LARGE SCALE GENOMIC DNA]</scope>
    <source>
        <strain evidence="2 3">DSM 102235</strain>
    </source>
</reference>
<proteinExistence type="predicted"/>
<feature type="domain" description="Transposase IS110-like N-terminal" evidence="1">
    <location>
        <begin position="3"/>
        <end position="116"/>
    </location>
</feature>
<dbReference type="Pfam" id="PF01548">
    <property type="entry name" value="DEDD_Tnp_IS110"/>
    <property type="match status" value="1"/>
</dbReference>
<gene>
    <name evidence="2" type="ORF">GGQ68_004516</name>
</gene>
<dbReference type="Proteomes" id="UP000541426">
    <property type="component" value="Unassembled WGS sequence"/>
</dbReference>
<dbReference type="PANTHER" id="PTHR33055:SF3">
    <property type="entry name" value="PUTATIVE TRANSPOSASE FOR IS117-RELATED"/>
    <property type="match status" value="1"/>
</dbReference>
<dbReference type="InterPro" id="IPR002525">
    <property type="entry name" value="Transp_IS110-like_N"/>
</dbReference>
<dbReference type="GO" id="GO:0003677">
    <property type="term" value="F:DNA binding"/>
    <property type="evidence" value="ECO:0007669"/>
    <property type="project" value="InterPro"/>
</dbReference>
<organism evidence="2 3">
    <name type="scientific">Sagittula marina</name>
    <dbReference type="NCBI Taxonomy" id="943940"/>
    <lineage>
        <taxon>Bacteria</taxon>
        <taxon>Pseudomonadati</taxon>
        <taxon>Pseudomonadota</taxon>
        <taxon>Alphaproteobacteria</taxon>
        <taxon>Rhodobacterales</taxon>
        <taxon>Roseobacteraceae</taxon>
        <taxon>Sagittula</taxon>
    </lineage>
</organism>
<dbReference type="GO" id="GO:0006313">
    <property type="term" value="P:DNA transposition"/>
    <property type="evidence" value="ECO:0007669"/>
    <property type="project" value="InterPro"/>
</dbReference>
<keyword evidence="3" id="KW-1185">Reference proteome</keyword>
<dbReference type="InterPro" id="IPR047650">
    <property type="entry name" value="Transpos_IS110"/>
</dbReference>
<name>A0A7W6GUH0_9RHOB</name>
<accession>A0A7W6GUH0</accession>
<dbReference type="PANTHER" id="PTHR33055">
    <property type="entry name" value="TRANSPOSASE FOR INSERTION SEQUENCE ELEMENT IS1111A"/>
    <property type="match status" value="1"/>
</dbReference>
<dbReference type="GO" id="GO:0004803">
    <property type="term" value="F:transposase activity"/>
    <property type="evidence" value="ECO:0007669"/>
    <property type="project" value="InterPro"/>
</dbReference>
<dbReference type="AlphaFoldDB" id="A0A7W6GUH0"/>
<evidence type="ECO:0000313" key="3">
    <source>
        <dbReference type="Proteomes" id="UP000541426"/>
    </source>
</evidence>
<sequence length="134" mass="14848">MSIGIDIGIDTFHLVGFDRYGQLVLRKQIKRLALVATFEKLPRCIVGMEACLSAHFVSWTLRKMGFEPRIIPAIYVKPFIKGQKNDCNDAEAIAVAAVRPNLPIVPAKSQDQLDLHAGDPDRPLWGLALAGWPD</sequence>
<evidence type="ECO:0000259" key="1">
    <source>
        <dbReference type="Pfam" id="PF01548"/>
    </source>
</evidence>
<dbReference type="EMBL" id="JACIEJ010000016">
    <property type="protein sequence ID" value="MBB3988160.1"/>
    <property type="molecule type" value="Genomic_DNA"/>
</dbReference>
<comment type="caution">
    <text evidence="2">The sequence shown here is derived from an EMBL/GenBank/DDBJ whole genome shotgun (WGS) entry which is preliminary data.</text>
</comment>